<dbReference type="Proteomes" id="UP001057402">
    <property type="component" value="Chromosome 8"/>
</dbReference>
<evidence type="ECO:0000313" key="2">
    <source>
        <dbReference type="Proteomes" id="UP001057402"/>
    </source>
</evidence>
<dbReference type="EMBL" id="CM042887">
    <property type="protein sequence ID" value="KAI4331617.1"/>
    <property type="molecule type" value="Genomic_DNA"/>
</dbReference>
<sequence>MRVRGALLASGVLCLCFMVASSAKKSDPYKVLGINKDASQREIQKAFHKLSLQYHPDKNKNKGAQEKFSEINNAYEILSDEEKRKNYDLYGDEKGNPGLDSDNFGGQGGYSHFTGSGPGYSHFTGGGPGGQGFSHFSFSQGGQQSSGGRTFSFGGSGGQNPFGFGLNDIFSTFFGGSSFGSSGNTGSSRYGSGSHATGITTVSSAFFKKEIANQGMTWLLLFSTSSSKSTQPHESALEQVGSSLKGVLKVGHVNCGNERSLCTELGTFPRSAPKIFVYSYGSSDRGSLVEYSGELTPKDVKRFCQEHLPRVSKRVDLKQFEFASNVRNNLPSVMLLSTKKDTPAIWRTLSGLHRKRFNFFDSQVADMSDPALKKLGVDALPAVVGWLSNGDEHVLKTGISVKDAESAVTELSKVLDSFEKKNKKAASSQPKKEHKGSANSQIPLLTSSNFDALCGESTPLCIIGAFRSSKAREQLESVLSVVSRKTLSRQKSTTHGSGDSISYVLLDATKQSGFLDALDKSRFKSSDRALVAYKHRKGKFAVQLSGITHEEVERFVSSVLNGDVKFAKVRQKPVLR</sequence>
<name>A0ACB9N4T8_9MYRT</name>
<protein>
    <submittedName>
        <fullName evidence="1">Uncharacterized protein</fullName>
    </submittedName>
</protein>
<comment type="caution">
    <text evidence="1">The sequence shown here is derived from an EMBL/GenBank/DDBJ whole genome shotgun (WGS) entry which is preliminary data.</text>
</comment>
<keyword evidence="2" id="KW-1185">Reference proteome</keyword>
<organism evidence="1 2">
    <name type="scientific">Melastoma candidum</name>
    <dbReference type="NCBI Taxonomy" id="119954"/>
    <lineage>
        <taxon>Eukaryota</taxon>
        <taxon>Viridiplantae</taxon>
        <taxon>Streptophyta</taxon>
        <taxon>Embryophyta</taxon>
        <taxon>Tracheophyta</taxon>
        <taxon>Spermatophyta</taxon>
        <taxon>Magnoliopsida</taxon>
        <taxon>eudicotyledons</taxon>
        <taxon>Gunneridae</taxon>
        <taxon>Pentapetalae</taxon>
        <taxon>rosids</taxon>
        <taxon>malvids</taxon>
        <taxon>Myrtales</taxon>
        <taxon>Melastomataceae</taxon>
        <taxon>Melastomatoideae</taxon>
        <taxon>Melastomateae</taxon>
        <taxon>Melastoma</taxon>
    </lineage>
</organism>
<proteinExistence type="predicted"/>
<accession>A0ACB9N4T8</accession>
<reference evidence="2" key="1">
    <citation type="journal article" date="2023" name="Front. Plant Sci.">
        <title>Chromosomal-level genome assembly of Melastoma candidum provides insights into trichome evolution.</title>
        <authorList>
            <person name="Zhong Y."/>
            <person name="Wu W."/>
            <person name="Sun C."/>
            <person name="Zou P."/>
            <person name="Liu Y."/>
            <person name="Dai S."/>
            <person name="Zhou R."/>
        </authorList>
    </citation>
    <scope>NUCLEOTIDE SEQUENCE [LARGE SCALE GENOMIC DNA]</scope>
</reference>
<gene>
    <name evidence="1" type="ORF">MLD38_029791</name>
</gene>
<evidence type="ECO:0000313" key="1">
    <source>
        <dbReference type="EMBL" id="KAI4331617.1"/>
    </source>
</evidence>